<accession>W4FXD4</accession>
<dbReference type="GeneID" id="20815055"/>
<gene>
    <name evidence="2" type="ORF">H257_13059</name>
</gene>
<sequence>MRFVLVMSMQKTAAMAFASLVTAASRQATAPGTTFHSKLYVPSPRTVHSFSVYEVPSIARSRDWLTMVLSIVAIPSGCRTAPLPLSEYTMPWLSSASARLEASPAKNCLTLDANKRHWGSHVP</sequence>
<dbReference type="RefSeq" id="XP_009838784.1">
    <property type="nucleotide sequence ID" value="XM_009840482.1"/>
</dbReference>
<feature type="chain" id="PRO_5004842063" description="Secreted protein" evidence="1">
    <location>
        <begin position="17"/>
        <end position="123"/>
    </location>
</feature>
<reference evidence="2" key="1">
    <citation type="submission" date="2013-12" db="EMBL/GenBank/DDBJ databases">
        <title>The Genome Sequence of Aphanomyces astaci APO3.</title>
        <authorList>
            <consortium name="The Broad Institute Genomics Platform"/>
            <person name="Russ C."/>
            <person name="Tyler B."/>
            <person name="van West P."/>
            <person name="Dieguez-Uribeondo J."/>
            <person name="Young S.K."/>
            <person name="Zeng Q."/>
            <person name="Gargeya S."/>
            <person name="Fitzgerald M."/>
            <person name="Abouelleil A."/>
            <person name="Alvarado L."/>
            <person name="Chapman S.B."/>
            <person name="Gainer-Dewar J."/>
            <person name="Goldberg J."/>
            <person name="Griggs A."/>
            <person name="Gujja S."/>
            <person name="Hansen M."/>
            <person name="Howarth C."/>
            <person name="Imamovic A."/>
            <person name="Ireland A."/>
            <person name="Larimer J."/>
            <person name="McCowan C."/>
            <person name="Murphy C."/>
            <person name="Pearson M."/>
            <person name="Poon T.W."/>
            <person name="Priest M."/>
            <person name="Roberts A."/>
            <person name="Saif S."/>
            <person name="Shea T."/>
            <person name="Sykes S."/>
            <person name="Wortman J."/>
            <person name="Nusbaum C."/>
            <person name="Birren B."/>
        </authorList>
    </citation>
    <scope>NUCLEOTIDE SEQUENCE [LARGE SCALE GENOMIC DNA]</scope>
    <source>
        <strain evidence="2">APO3</strain>
    </source>
</reference>
<keyword evidence="1" id="KW-0732">Signal</keyword>
<protein>
    <recommendedName>
        <fullName evidence="3">Secreted protein</fullName>
    </recommendedName>
</protein>
<evidence type="ECO:0000313" key="2">
    <source>
        <dbReference type="EMBL" id="ETV71596.1"/>
    </source>
</evidence>
<dbReference type="EMBL" id="KI913158">
    <property type="protein sequence ID" value="ETV71596.1"/>
    <property type="molecule type" value="Genomic_DNA"/>
</dbReference>
<dbReference type="AlphaFoldDB" id="W4FXD4"/>
<feature type="signal peptide" evidence="1">
    <location>
        <begin position="1"/>
        <end position="16"/>
    </location>
</feature>
<organism evidence="2">
    <name type="scientific">Aphanomyces astaci</name>
    <name type="common">Crayfish plague agent</name>
    <dbReference type="NCBI Taxonomy" id="112090"/>
    <lineage>
        <taxon>Eukaryota</taxon>
        <taxon>Sar</taxon>
        <taxon>Stramenopiles</taxon>
        <taxon>Oomycota</taxon>
        <taxon>Saprolegniomycetes</taxon>
        <taxon>Saprolegniales</taxon>
        <taxon>Verrucalvaceae</taxon>
        <taxon>Aphanomyces</taxon>
    </lineage>
</organism>
<proteinExistence type="predicted"/>
<name>W4FXD4_APHAT</name>
<evidence type="ECO:0008006" key="3">
    <source>
        <dbReference type="Google" id="ProtNLM"/>
    </source>
</evidence>
<evidence type="ECO:0000256" key="1">
    <source>
        <dbReference type="SAM" id="SignalP"/>
    </source>
</evidence>
<dbReference type="VEuPathDB" id="FungiDB:H257_13059"/>